<gene>
    <name evidence="2" type="ORF">PAPOLLO_LOCUS16159</name>
</gene>
<feature type="compositionally biased region" description="Low complexity" evidence="1">
    <location>
        <begin position="55"/>
        <end position="78"/>
    </location>
</feature>
<feature type="region of interest" description="Disordered" evidence="1">
    <location>
        <begin position="16"/>
        <end position="35"/>
    </location>
</feature>
<dbReference type="AlphaFoldDB" id="A0A8S3XDL6"/>
<comment type="caution">
    <text evidence="2">The sequence shown here is derived from an EMBL/GenBank/DDBJ whole genome shotgun (WGS) entry which is preliminary data.</text>
</comment>
<dbReference type="EMBL" id="CAJQZP010001062">
    <property type="protein sequence ID" value="CAG5014485.1"/>
    <property type="molecule type" value="Genomic_DNA"/>
</dbReference>
<reference evidence="2" key="1">
    <citation type="submission" date="2021-04" db="EMBL/GenBank/DDBJ databases">
        <authorList>
            <person name="Tunstrom K."/>
        </authorList>
    </citation>
    <scope>NUCLEOTIDE SEQUENCE</scope>
</reference>
<evidence type="ECO:0000313" key="3">
    <source>
        <dbReference type="Proteomes" id="UP000691718"/>
    </source>
</evidence>
<proteinExistence type="predicted"/>
<protein>
    <submittedName>
        <fullName evidence="2">(apollo) hypothetical protein</fullName>
    </submittedName>
</protein>
<keyword evidence="3" id="KW-1185">Reference proteome</keyword>
<accession>A0A8S3XDL6</accession>
<evidence type="ECO:0000256" key="1">
    <source>
        <dbReference type="SAM" id="MobiDB-lite"/>
    </source>
</evidence>
<dbReference type="Proteomes" id="UP000691718">
    <property type="component" value="Unassembled WGS sequence"/>
</dbReference>
<sequence>MAILAKVSKLTKSIEKSGQQIKRSQLSAPRKTMGTSVQGAARAARGFYGAGARAACAPSHQQPATRRQPPAARRLPLTNQLQNYHSCR</sequence>
<name>A0A8S3XDL6_PARAO</name>
<evidence type="ECO:0000313" key="2">
    <source>
        <dbReference type="EMBL" id="CAG5014485.1"/>
    </source>
</evidence>
<feature type="region of interest" description="Disordered" evidence="1">
    <location>
        <begin position="55"/>
        <end position="88"/>
    </location>
</feature>
<feature type="compositionally biased region" description="Polar residues" evidence="1">
    <location>
        <begin position="79"/>
        <end position="88"/>
    </location>
</feature>
<organism evidence="2 3">
    <name type="scientific">Parnassius apollo</name>
    <name type="common">Apollo butterfly</name>
    <name type="synonym">Papilio apollo</name>
    <dbReference type="NCBI Taxonomy" id="110799"/>
    <lineage>
        <taxon>Eukaryota</taxon>
        <taxon>Metazoa</taxon>
        <taxon>Ecdysozoa</taxon>
        <taxon>Arthropoda</taxon>
        <taxon>Hexapoda</taxon>
        <taxon>Insecta</taxon>
        <taxon>Pterygota</taxon>
        <taxon>Neoptera</taxon>
        <taxon>Endopterygota</taxon>
        <taxon>Lepidoptera</taxon>
        <taxon>Glossata</taxon>
        <taxon>Ditrysia</taxon>
        <taxon>Papilionoidea</taxon>
        <taxon>Papilionidae</taxon>
        <taxon>Parnassiinae</taxon>
        <taxon>Parnassini</taxon>
        <taxon>Parnassius</taxon>
        <taxon>Parnassius</taxon>
    </lineage>
</organism>